<dbReference type="AlphaFoldDB" id="A0A1D2VG51"/>
<sequence length="562" mass="65667">MINTRQKKKYICCDHCSLRFQNINEIKSHFKDLNITRKHLCDFAGCERSVLGFTEVSSLTRHIKTIHQDEYINRACFLGATPEELKKIKNSILHKFHCKICDSRFTRQDCLDRHHKKNHMNPFSTYNKRLKKFSDPNVYKKKQEKNEIKILLYNPQKYLKSDPNYVHGKKINKNTSDHNNSIDKNCKLSRNILNDQIIQNNQASNFQFLSSTNVRYYDPTNPNFIENERTYNDLSFQHSPSVGYTDVSAESITDRIKEIVRNDYEDLAGEDYNEDESLFADDVPASCSSYSNSPNVVQIPSSNKHYTVMEIINGKNYVKNLENYDHDDNYYHYNSNGQYATINHNLTCQYNLNPIDKYLLIDPYNQNNPFNRQVPYNQTNETQQKYYQSGSYFPSTVNQYQSNCQQQQPHQFYQSYQSYQYHNQNYNRNPHQNQFQNTFNHNETGTSYLVNNHQNRFINHVQNQRYQNTQYQSTQHQNCSYGKYYSSPINQQPVFNVPVATKVLTAPTASVSIVTSSSFDDSGGVVVQSTANDNSNGVSRTPNTNNDLLSKEDQLKLSFILN</sequence>
<dbReference type="EMBL" id="KV454482">
    <property type="protein sequence ID" value="ODV60569.1"/>
    <property type="molecule type" value="Genomic_DNA"/>
</dbReference>
<keyword evidence="1" id="KW-0479">Metal-binding</keyword>
<keyword evidence="4" id="KW-1185">Reference proteome</keyword>
<keyword evidence="1" id="KW-0862">Zinc</keyword>
<dbReference type="OrthoDB" id="4748970at2759"/>
<feature type="domain" description="C2H2-type" evidence="2">
    <location>
        <begin position="96"/>
        <end position="124"/>
    </location>
</feature>
<evidence type="ECO:0000313" key="3">
    <source>
        <dbReference type="EMBL" id="ODV60569.1"/>
    </source>
</evidence>
<proteinExistence type="predicted"/>
<dbReference type="Gene3D" id="3.30.160.60">
    <property type="entry name" value="Classic Zinc Finger"/>
    <property type="match status" value="1"/>
</dbReference>
<gene>
    <name evidence="3" type="ORF">ASCRUDRAFT_81474</name>
</gene>
<dbReference type="InterPro" id="IPR013087">
    <property type="entry name" value="Znf_C2H2_type"/>
</dbReference>
<dbReference type="Proteomes" id="UP000095038">
    <property type="component" value="Unassembled WGS sequence"/>
</dbReference>
<protein>
    <recommendedName>
        <fullName evidence="2">C2H2-type domain-containing protein</fullName>
    </recommendedName>
</protein>
<organism evidence="3 4">
    <name type="scientific">Ascoidea rubescens DSM 1968</name>
    <dbReference type="NCBI Taxonomy" id="1344418"/>
    <lineage>
        <taxon>Eukaryota</taxon>
        <taxon>Fungi</taxon>
        <taxon>Dikarya</taxon>
        <taxon>Ascomycota</taxon>
        <taxon>Saccharomycotina</taxon>
        <taxon>Saccharomycetes</taxon>
        <taxon>Ascoideaceae</taxon>
        <taxon>Ascoidea</taxon>
    </lineage>
</organism>
<accession>A0A1D2VG51</accession>
<evidence type="ECO:0000256" key="1">
    <source>
        <dbReference type="PROSITE-ProRule" id="PRU00042"/>
    </source>
</evidence>
<dbReference type="SMART" id="SM00355">
    <property type="entry name" value="ZnF_C2H2"/>
    <property type="match status" value="3"/>
</dbReference>
<dbReference type="GeneID" id="30968260"/>
<name>A0A1D2VG51_9ASCO</name>
<dbReference type="InParanoid" id="A0A1D2VG51"/>
<keyword evidence="1" id="KW-0863">Zinc-finger</keyword>
<dbReference type="GO" id="GO:0008270">
    <property type="term" value="F:zinc ion binding"/>
    <property type="evidence" value="ECO:0007669"/>
    <property type="project" value="UniProtKB-KW"/>
</dbReference>
<reference evidence="4" key="1">
    <citation type="submission" date="2016-05" db="EMBL/GenBank/DDBJ databases">
        <title>Comparative genomics of biotechnologically important yeasts.</title>
        <authorList>
            <consortium name="DOE Joint Genome Institute"/>
            <person name="Riley R."/>
            <person name="Haridas S."/>
            <person name="Wolfe K.H."/>
            <person name="Lopes M.R."/>
            <person name="Hittinger C.T."/>
            <person name="Goker M."/>
            <person name="Salamov A."/>
            <person name="Wisecaver J."/>
            <person name="Long T.M."/>
            <person name="Aerts A.L."/>
            <person name="Barry K."/>
            <person name="Choi C."/>
            <person name="Clum A."/>
            <person name="Coughlan A.Y."/>
            <person name="Deshpande S."/>
            <person name="Douglass A.P."/>
            <person name="Hanson S.J."/>
            <person name="Klenk H.-P."/>
            <person name="Labutti K."/>
            <person name="Lapidus A."/>
            <person name="Lindquist E."/>
            <person name="Lipzen A."/>
            <person name="Meier-Kolthoff J.P."/>
            <person name="Ohm R.A."/>
            <person name="Otillar R.P."/>
            <person name="Pangilinan J."/>
            <person name="Peng Y."/>
            <person name="Rokas A."/>
            <person name="Rosa C.A."/>
            <person name="Scheuner C."/>
            <person name="Sibirny A.A."/>
            <person name="Slot J.C."/>
            <person name="Stielow J.B."/>
            <person name="Sun H."/>
            <person name="Kurtzman C.P."/>
            <person name="Blackwell M."/>
            <person name="Grigoriev I.V."/>
            <person name="Jeffries T.W."/>
        </authorList>
    </citation>
    <scope>NUCLEOTIDE SEQUENCE [LARGE SCALE GENOMIC DNA]</scope>
    <source>
        <strain evidence="4">DSM 1968</strain>
    </source>
</reference>
<dbReference type="RefSeq" id="XP_020046876.1">
    <property type="nucleotide sequence ID" value="XM_020194624.1"/>
</dbReference>
<dbReference type="STRING" id="1344418.A0A1D2VG51"/>
<evidence type="ECO:0000313" key="4">
    <source>
        <dbReference type="Proteomes" id="UP000095038"/>
    </source>
</evidence>
<dbReference type="PROSITE" id="PS00028">
    <property type="entry name" value="ZINC_FINGER_C2H2_1"/>
    <property type="match status" value="1"/>
</dbReference>
<dbReference type="PROSITE" id="PS50157">
    <property type="entry name" value="ZINC_FINGER_C2H2_2"/>
    <property type="match status" value="1"/>
</dbReference>
<evidence type="ECO:0000259" key="2">
    <source>
        <dbReference type="PROSITE" id="PS50157"/>
    </source>
</evidence>